<comment type="similarity">
    <text evidence="1 4">Belongs to the glycosyl hydrolase 28 family.</text>
</comment>
<dbReference type="SUPFAM" id="SSF51126">
    <property type="entry name" value="Pectin lyase-like"/>
    <property type="match status" value="1"/>
</dbReference>
<evidence type="ECO:0000313" key="7">
    <source>
        <dbReference type="Proteomes" id="UP001354989"/>
    </source>
</evidence>
<reference evidence="6 7" key="1">
    <citation type="submission" date="2021-12" db="EMBL/GenBank/DDBJ databases">
        <title>Genome sequencing of bacteria with rrn-lacking chromosome and rrn-plasmid.</title>
        <authorList>
            <person name="Anda M."/>
            <person name="Iwasaki W."/>
        </authorList>
    </citation>
    <scope>NUCLEOTIDE SEQUENCE [LARGE SCALE GENOMIC DNA]</scope>
    <source>
        <strain evidence="6 7">NBRC 101262</strain>
        <plasmid evidence="6 7">pPP4</plasmid>
    </source>
</reference>
<geneLocation type="plasmid" evidence="6 7">
    <name>pPP4</name>
</geneLocation>
<evidence type="ECO:0000313" key="6">
    <source>
        <dbReference type="EMBL" id="BDD01821.1"/>
    </source>
</evidence>
<dbReference type="RefSeq" id="WP_338399136.1">
    <property type="nucleotide sequence ID" value="NZ_AP025296.1"/>
</dbReference>
<dbReference type="InterPro" id="IPR006626">
    <property type="entry name" value="PbH1"/>
</dbReference>
<dbReference type="GO" id="GO:0016787">
    <property type="term" value="F:hydrolase activity"/>
    <property type="evidence" value="ECO:0007669"/>
    <property type="project" value="UniProtKB-KW"/>
</dbReference>
<keyword evidence="2 4" id="KW-0378">Hydrolase</keyword>
<feature type="signal peptide" evidence="5">
    <location>
        <begin position="1"/>
        <end position="23"/>
    </location>
</feature>
<protein>
    <submittedName>
        <fullName evidence="6">Glycoside hydrolase</fullName>
    </submittedName>
</protein>
<feature type="chain" id="PRO_5045272990" evidence="5">
    <location>
        <begin position="24"/>
        <end position="526"/>
    </location>
</feature>
<accession>A0ABN6LFT1</accession>
<evidence type="ECO:0000256" key="4">
    <source>
        <dbReference type="RuleBase" id="RU361169"/>
    </source>
</evidence>
<dbReference type="PANTHER" id="PTHR31339">
    <property type="entry name" value="PECTIN LYASE-RELATED"/>
    <property type="match status" value="1"/>
</dbReference>
<evidence type="ECO:0000256" key="1">
    <source>
        <dbReference type="ARBA" id="ARBA00008834"/>
    </source>
</evidence>
<sequence>MSNSKLLLLFSGLLFGCLACNEAAPQDDFDQGVAQVMSHIQRPEINGPHIILSEYCGHQPDRKGTYDFHDAIQSAIDSLSSIGGGHLIFTNTAGMESWIKSTEIYRCVGPIELKSNVALGFDPSTRLHFQFDEKAYLGKDGQGVLRRYEGTMLYSFSPLIYGMNVENVAIYATGRNGATPVINGDGETWLEWQQAGEKSRVDRGLKPAYLALRDVNEAATPLKTRIFNDIKEDFYRPQLFSLYFSKNILVEGIKFEESPFWMINPVFCDNLIFKDVALEGNVVNNDGIDPDGCNGVLIENVLFNTHDDNIALKSGRDKEAREGISVEGTEIEGLKNPHIVHGKVGQSKCENVFITNCHFKNHYAICIGSEIAAGAKNVYALDNFALQDIKMGVFLKSNRTRGGVIENVYVKNFRINQVPQGDAICVISNYDNDSTSPYPPMFKNIKIENVTVEKAHRGIRIYGWADAVLENIELKNINIKEIEEPQHALEYNYVNHLTLDNVKISDKTYNFTQDKKVAGLNAPQQE</sequence>
<proteinExistence type="inferred from homology"/>
<keyword evidence="7" id="KW-1185">Reference proteome</keyword>
<dbReference type="InterPro" id="IPR012334">
    <property type="entry name" value="Pectin_lyas_fold"/>
</dbReference>
<evidence type="ECO:0000256" key="3">
    <source>
        <dbReference type="ARBA" id="ARBA00023295"/>
    </source>
</evidence>
<dbReference type="Pfam" id="PF00295">
    <property type="entry name" value="Glyco_hydro_28"/>
    <property type="match status" value="1"/>
</dbReference>
<keyword evidence="6" id="KW-0614">Plasmid</keyword>
<evidence type="ECO:0000256" key="2">
    <source>
        <dbReference type="ARBA" id="ARBA00022801"/>
    </source>
</evidence>
<dbReference type="Proteomes" id="UP001354989">
    <property type="component" value="Plasmid pPP4"/>
</dbReference>
<name>A0ABN6LFT1_9BACT</name>
<dbReference type="InterPro" id="IPR051801">
    <property type="entry name" value="GH28_Enzymes"/>
</dbReference>
<dbReference type="Gene3D" id="2.160.20.10">
    <property type="entry name" value="Single-stranded right-handed beta-helix, Pectin lyase-like"/>
    <property type="match status" value="1"/>
</dbReference>
<dbReference type="PANTHER" id="PTHR31339:SF9">
    <property type="entry name" value="PLASMIN AND FIBRONECTIN-BINDING PROTEIN A"/>
    <property type="match status" value="1"/>
</dbReference>
<keyword evidence="5" id="KW-0732">Signal</keyword>
<organism evidence="6 7">
    <name type="scientific">Persicobacter psychrovividus</name>
    <dbReference type="NCBI Taxonomy" id="387638"/>
    <lineage>
        <taxon>Bacteria</taxon>
        <taxon>Pseudomonadati</taxon>
        <taxon>Bacteroidota</taxon>
        <taxon>Cytophagia</taxon>
        <taxon>Cytophagales</taxon>
        <taxon>Persicobacteraceae</taxon>
        <taxon>Persicobacter</taxon>
    </lineage>
</organism>
<evidence type="ECO:0000256" key="5">
    <source>
        <dbReference type="SAM" id="SignalP"/>
    </source>
</evidence>
<dbReference type="PROSITE" id="PS51257">
    <property type="entry name" value="PROKAR_LIPOPROTEIN"/>
    <property type="match status" value="1"/>
</dbReference>
<dbReference type="SMART" id="SM00710">
    <property type="entry name" value="PbH1"/>
    <property type="match status" value="5"/>
</dbReference>
<dbReference type="EMBL" id="AP025296">
    <property type="protein sequence ID" value="BDD01821.1"/>
    <property type="molecule type" value="Genomic_DNA"/>
</dbReference>
<gene>
    <name evidence="6" type="ORF">PEPS_41010</name>
</gene>
<keyword evidence="3 4" id="KW-0326">Glycosidase</keyword>
<dbReference type="InterPro" id="IPR000743">
    <property type="entry name" value="Glyco_hydro_28"/>
</dbReference>
<dbReference type="InterPro" id="IPR011050">
    <property type="entry name" value="Pectin_lyase_fold/virulence"/>
</dbReference>